<evidence type="ECO:0000256" key="3">
    <source>
        <dbReference type="ARBA" id="ARBA00023015"/>
    </source>
</evidence>
<dbReference type="PROSITE" id="PS00675">
    <property type="entry name" value="SIGMA54_INTERACT_1"/>
    <property type="match status" value="1"/>
</dbReference>
<dbReference type="InterPro" id="IPR025944">
    <property type="entry name" value="Sigma_54_int_dom_CS"/>
</dbReference>
<evidence type="ECO:0000313" key="8">
    <source>
        <dbReference type="Proteomes" id="UP000069241"/>
    </source>
</evidence>
<evidence type="ECO:0000256" key="4">
    <source>
        <dbReference type="ARBA" id="ARBA00023125"/>
    </source>
</evidence>
<feature type="domain" description="Sigma-54 factor interaction" evidence="6">
    <location>
        <begin position="209"/>
        <end position="438"/>
    </location>
</feature>
<keyword evidence="5" id="KW-0804">Transcription</keyword>
<dbReference type="PROSITE" id="PS50045">
    <property type="entry name" value="SIGMA54_INTERACT_4"/>
    <property type="match status" value="1"/>
</dbReference>
<dbReference type="Proteomes" id="UP000069241">
    <property type="component" value="Chromosome"/>
</dbReference>
<dbReference type="InterPro" id="IPR027417">
    <property type="entry name" value="P-loop_NTPase"/>
</dbReference>
<evidence type="ECO:0000259" key="6">
    <source>
        <dbReference type="PROSITE" id="PS50045"/>
    </source>
</evidence>
<dbReference type="RefSeq" id="WP_062254021.1">
    <property type="nucleotide sequence ID" value="NZ_CP014229.1"/>
</dbReference>
<dbReference type="InterPro" id="IPR002197">
    <property type="entry name" value="HTH_Fis"/>
</dbReference>
<dbReference type="EMBL" id="CP014229">
    <property type="protein sequence ID" value="AMD91059.1"/>
    <property type="molecule type" value="Genomic_DNA"/>
</dbReference>
<dbReference type="GO" id="GO:0043565">
    <property type="term" value="F:sequence-specific DNA binding"/>
    <property type="evidence" value="ECO:0007669"/>
    <property type="project" value="InterPro"/>
</dbReference>
<dbReference type="SUPFAM" id="SSF55781">
    <property type="entry name" value="GAF domain-like"/>
    <property type="match status" value="1"/>
</dbReference>
<dbReference type="SMART" id="SM00382">
    <property type="entry name" value="AAA"/>
    <property type="match status" value="1"/>
</dbReference>
<dbReference type="Pfam" id="PF02954">
    <property type="entry name" value="HTH_8"/>
    <property type="match status" value="1"/>
</dbReference>
<protein>
    <submittedName>
        <fullName evidence="7">Fis family transcriptional regulator</fullName>
    </submittedName>
</protein>
<evidence type="ECO:0000313" key="7">
    <source>
        <dbReference type="EMBL" id="AMD91059.1"/>
    </source>
</evidence>
<accession>A0A0X8JLL5</accession>
<dbReference type="InterPro" id="IPR058031">
    <property type="entry name" value="AAA_lid_NorR"/>
</dbReference>
<dbReference type="AlphaFoldDB" id="A0A0X8JLL5"/>
<dbReference type="InterPro" id="IPR029016">
    <property type="entry name" value="GAF-like_dom_sf"/>
</dbReference>
<reference evidence="8" key="1">
    <citation type="submission" date="2016-02" db="EMBL/GenBank/DDBJ databases">
        <authorList>
            <person name="Holder M.E."/>
            <person name="Ajami N.J."/>
            <person name="Petrosino J.F."/>
        </authorList>
    </citation>
    <scope>NUCLEOTIDE SEQUENCE [LARGE SCALE GENOMIC DNA]</scope>
    <source>
        <strain evidence="8">CCUG 45958</strain>
    </source>
</reference>
<dbReference type="Pfam" id="PF00158">
    <property type="entry name" value="Sigma54_activat"/>
    <property type="match status" value="1"/>
</dbReference>
<dbReference type="PROSITE" id="PS00688">
    <property type="entry name" value="SIGMA54_INTERACT_3"/>
    <property type="match status" value="1"/>
</dbReference>
<sequence length="544" mass="59896">MQERNDGSVCLGSPLLAAAQIIHRLSRLVPGNMDRSGLFSFLSKEFRTLFVYDRFSINLYDAEREFLNSFTSADGTVVEMFSNTRIAQNTVAWQAIQTRKPVVINDLTSLGWGGGASSLASAGLNATIALPLILNREVVGTLHVSFVRQPDNVVEILNFLLELCPVLTIFLFVVLTEERRARAKAAQQAALNSPGEDDADGTATRLVDRLLETQDMARVMSVARKVAKLHIPVLIIGETGTGKSMLARWLHRSSPRRAANFVKVNCPSLAPTLFESEMFGYAKGAFTGAYAKRIGRIEMAQSGTLFLDEIGELSPDMQSKLLQVMEENSFERVGEARSIGVDIRVLSATNIDLEKALVEGRLRRDLFYRLASVILRLPPLRQRKNDIPILVEYFISQFSRQWDLRPPRLSRGVLSDLCDHDWPGNIRELRNVISRLLLHSLDGAVTESFVRDALHEWEPSAETEAPAPASPEAVSAVEGRPLHAGAGSCSGPALPTLEENERAHILEALRLTGGRLSGPRGAAALLGVPRSTLQHRLRKLGITP</sequence>
<evidence type="ECO:0000256" key="1">
    <source>
        <dbReference type="ARBA" id="ARBA00022741"/>
    </source>
</evidence>
<evidence type="ECO:0000256" key="2">
    <source>
        <dbReference type="ARBA" id="ARBA00022840"/>
    </source>
</evidence>
<dbReference type="Gene3D" id="3.30.450.40">
    <property type="match status" value="1"/>
</dbReference>
<keyword evidence="3" id="KW-0805">Transcription regulation</keyword>
<proteinExistence type="predicted"/>
<gene>
    <name evidence="7" type="ORF">AXF13_13530</name>
</gene>
<keyword evidence="2" id="KW-0067">ATP-binding</keyword>
<dbReference type="Gene3D" id="1.10.8.60">
    <property type="match status" value="1"/>
</dbReference>
<dbReference type="Gene3D" id="1.10.10.60">
    <property type="entry name" value="Homeodomain-like"/>
    <property type="match status" value="1"/>
</dbReference>
<dbReference type="InterPro" id="IPR009057">
    <property type="entry name" value="Homeodomain-like_sf"/>
</dbReference>
<dbReference type="InterPro" id="IPR002078">
    <property type="entry name" value="Sigma_54_int"/>
</dbReference>
<dbReference type="KEGG" id="dfi:AXF13_13530"/>
<keyword evidence="8" id="KW-1185">Reference proteome</keyword>
<dbReference type="GO" id="GO:0005524">
    <property type="term" value="F:ATP binding"/>
    <property type="evidence" value="ECO:0007669"/>
    <property type="project" value="UniProtKB-KW"/>
</dbReference>
<dbReference type="InterPro" id="IPR003593">
    <property type="entry name" value="AAA+_ATPase"/>
</dbReference>
<dbReference type="Pfam" id="PF13185">
    <property type="entry name" value="GAF_2"/>
    <property type="match status" value="1"/>
</dbReference>
<dbReference type="SUPFAM" id="SSF46689">
    <property type="entry name" value="Homeodomain-like"/>
    <property type="match status" value="1"/>
</dbReference>
<dbReference type="Pfam" id="PF25601">
    <property type="entry name" value="AAA_lid_14"/>
    <property type="match status" value="1"/>
</dbReference>
<keyword evidence="4" id="KW-0238">DNA-binding</keyword>
<dbReference type="GO" id="GO:0006355">
    <property type="term" value="P:regulation of DNA-templated transcription"/>
    <property type="evidence" value="ECO:0007669"/>
    <property type="project" value="InterPro"/>
</dbReference>
<dbReference type="InterPro" id="IPR025662">
    <property type="entry name" value="Sigma_54_int_dom_ATP-bd_1"/>
</dbReference>
<dbReference type="STRING" id="44742.AXF13_13530"/>
<organism evidence="7 8">
    <name type="scientific">Desulfovibrio fairfieldensis</name>
    <dbReference type="NCBI Taxonomy" id="44742"/>
    <lineage>
        <taxon>Bacteria</taxon>
        <taxon>Pseudomonadati</taxon>
        <taxon>Thermodesulfobacteriota</taxon>
        <taxon>Desulfovibrionia</taxon>
        <taxon>Desulfovibrionales</taxon>
        <taxon>Desulfovibrionaceae</taxon>
        <taxon>Desulfovibrio</taxon>
    </lineage>
</organism>
<keyword evidence="1" id="KW-0547">Nucleotide-binding</keyword>
<evidence type="ECO:0000256" key="5">
    <source>
        <dbReference type="ARBA" id="ARBA00023163"/>
    </source>
</evidence>
<dbReference type="SUPFAM" id="SSF52540">
    <property type="entry name" value="P-loop containing nucleoside triphosphate hydrolases"/>
    <property type="match status" value="1"/>
</dbReference>
<dbReference type="InterPro" id="IPR003018">
    <property type="entry name" value="GAF"/>
</dbReference>
<name>A0A0X8JLL5_9BACT</name>
<dbReference type="FunFam" id="3.40.50.300:FF:000006">
    <property type="entry name" value="DNA-binding transcriptional regulator NtrC"/>
    <property type="match status" value="1"/>
</dbReference>
<dbReference type="Gene3D" id="3.40.50.300">
    <property type="entry name" value="P-loop containing nucleotide triphosphate hydrolases"/>
    <property type="match status" value="1"/>
</dbReference>
<dbReference type="PANTHER" id="PTHR32071">
    <property type="entry name" value="TRANSCRIPTIONAL REGULATORY PROTEIN"/>
    <property type="match status" value="1"/>
</dbReference>
<dbReference type="CDD" id="cd00009">
    <property type="entry name" value="AAA"/>
    <property type="match status" value="1"/>
</dbReference>